<proteinExistence type="predicted"/>
<dbReference type="AlphaFoldDB" id="V8NIV5"/>
<evidence type="ECO:0000256" key="1">
    <source>
        <dbReference type="SAM" id="MobiDB-lite"/>
    </source>
</evidence>
<organism evidence="2 3">
    <name type="scientific">Ophiophagus hannah</name>
    <name type="common">King cobra</name>
    <name type="synonym">Naja hannah</name>
    <dbReference type="NCBI Taxonomy" id="8665"/>
    <lineage>
        <taxon>Eukaryota</taxon>
        <taxon>Metazoa</taxon>
        <taxon>Chordata</taxon>
        <taxon>Craniata</taxon>
        <taxon>Vertebrata</taxon>
        <taxon>Euteleostomi</taxon>
        <taxon>Lepidosauria</taxon>
        <taxon>Squamata</taxon>
        <taxon>Bifurcata</taxon>
        <taxon>Unidentata</taxon>
        <taxon>Episquamata</taxon>
        <taxon>Toxicofera</taxon>
        <taxon>Serpentes</taxon>
        <taxon>Colubroidea</taxon>
        <taxon>Elapidae</taxon>
        <taxon>Elapinae</taxon>
        <taxon>Ophiophagus</taxon>
    </lineage>
</organism>
<accession>V8NIV5</accession>
<reference evidence="2 3" key="1">
    <citation type="journal article" date="2013" name="Proc. Natl. Acad. Sci. U.S.A.">
        <title>The king cobra genome reveals dynamic gene evolution and adaptation in the snake venom system.</title>
        <authorList>
            <person name="Vonk F.J."/>
            <person name="Casewell N.R."/>
            <person name="Henkel C.V."/>
            <person name="Heimberg A.M."/>
            <person name="Jansen H.J."/>
            <person name="McCleary R.J."/>
            <person name="Kerkkamp H.M."/>
            <person name="Vos R.A."/>
            <person name="Guerreiro I."/>
            <person name="Calvete J.J."/>
            <person name="Wuster W."/>
            <person name="Woods A.E."/>
            <person name="Logan J.M."/>
            <person name="Harrison R.A."/>
            <person name="Castoe T.A."/>
            <person name="de Koning A.P."/>
            <person name="Pollock D.D."/>
            <person name="Yandell M."/>
            <person name="Calderon D."/>
            <person name="Renjifo C."/>
            <person name="Currier R.B."/>
            <person name="Salgado D."/>
            <person name="Pla D."/>
            <person name="Sanz L."/>
            <person name="Hyder A.S."/>
            <person name="Ribeiro J.M."/>
            <person name="Arntzen J.W."/>
            <person name="van den Thillart G.E."/>
            <person name="Boetzer M."/>
            <person name="Pirovano W."/>
            <person name="Dirks R.P."/>
            <person name="Spaink H.P."/>
            <person name="Duboule D."/>
            <person name="McGlinn E."/>
            <person name="Kini R.M."/>
            <person name="Richardson M.K."/>
        </authorList>
    </citation>
    <scope>NUCLEOTIDE SEQUENCE</scope>
    <source>
        <tissue evidence="2">Blood</tissue>
    </source>
</reference>
<gene>
    <name evidence="2" type="primary">Rbm25</name>
    <name evidence="2" type="ORF">L345_12241</name>
</gene>
<dbReference type="EMBL" id="AZIM01003532">
    <property type="protein sequence ID" value="ETE62005.1"/>
    <property type="molecule type" value="Genomic_DNA"/>
</dbReference>
<sequence>MMSPIWVMKRLQKKRRREELKAIKQEGELDLTGLPCSFHASTAIARFRAWISPLKRGRGQREKKKGKEGERERRKEREREGERKKGKREGEKERKRGMERKRGGQR</sequence>
<feature type="region of interest" description="Disordered" evidence="1">
    <location>
        <begin position="51"/>
        <end position="106"/>
    </location>
</feature>
<keyword evidence="3" id="KW-1185">Reference proteome</keyword>
<feature type="non-terminal residue" evidence="2">
    <location>
        <position position="1"/>
    </location>
</feature>
<evidence type="ECO:0000313" key="3">
    <source>
        <dbReference type="Proteomes" id="UP000018936"/>
    </source>
</evidence>
<evidence type="ECO:0000313" key="2">
    <source>
        <dbReference type="EMBL" id="ETE62005.1"/>
    </source>
</evidence>
<feature type="compositionally biased region" description="Basic and acidic residues" evidence="1">
    <location>
        <begin position="65"/>
        <end position="106"/>
    </location>
</feature>
<name>V8NIV5_OPHHA</name>
<protein>
    <submittedName>
        <fullName evidence="2">RNA-binding protein 25</fullName>
    </submittedName>
</protein>
<comment type="caution">
    <text evidence="2">The sequence shown here is derived from an EMBL/GenBank/DDBJ whole genome shotgun (WGS) entry which is preliminary data.</text>
</comment>
<feature type="compositionally biased region" description="Basic residues" evidence="1">
    <location>
        <begin position="55"/>
        <end position="64"/>
    </location>
</feature>
<dbReference type="Proteomes" id="UP000018936">
    <property type="component" value="Unassembled WGS sequence"/>
</dbReference>